<feature type="non-terminal residue" evidence="1">
    <location>
        <position position="610"/>
    </location>
</feature>
<protein>
    <submittedName>
        <fullName evidence="1">Uncharacterized protein</fullName>
    </submittedName>
</protein>
<organism evidence="1 2">
    <name type="scientific">Coemansia linderi</name>
    <dbReference type="NCBI Taxonomy" id="2663919"/>
    <lineage>
        <taxon>Eukaryota</taxon>
        <taxon>Fungi</taxon>
        <taxon>Fungi incertae sedis</taxon>
        <taxon>Zoopagomycota</taxon>
        <taxon>Kickxellomycotina</taxon>
        <taxon>Kickxellomycetes</taxon>
        <taxon>Kickxellales</taxon>
        <taxon>Kickxellaceae</taxon>
        <taxon>Coemansia</taxon>
    </lineage>
</organism>
<evidence type="ECO:0000313" key="2">
    <source>
        <dbReference type="Proteomes" id="UP001140066"/>
    </source>
</evidence>
<proteinExistence type="predicted"/>
<evidence type="ECO:0000313" key="1">
    <source>
        <dbReference type="EMBL" id="KAJ2777107.1"/>
    </source>
</evidence>
<dbReference type="Proteomes" id="UP001140066">
    <property type="component" value="Unassembled WGS sequence"/>
</dbReference>
<dbReference type="EMBL" id="JANBUK010001855">
    <property type="protein sequence ID" value="KAJ2777107.1"/>
    <property type="molecule type" value="Genomic_DNA"/>
</dbReference>
<accession>A0ACC1K9U3</accession>
<reference evidence="1" key="1">
    <citation type="submission" date="2022-07" db="EMBL/GenBank/DDBJ databases">
        <title>Phylogenomic reconstructions and comparative analyses of Kickxellomycotina fungi.</title>
        <authorList>
            <person name="Reynolds N.K."/>
            <person name="Stajich J.E."/>
            <person name="Barry K."/>
            <person name="Grigoriev I.V."/>
            <person name="Crous P."/>
            <person name="Smith M.E."/>
        </authorList>
    </citation>
    <scope>NUCLEOTIDE SEQUENCE</scope>
    <source>
        <strain evidence="1">BCRC 34191</strain>
    </source>
</reference>
<gene>
    <name evidence="1" type="ORF">GGI18_004249</name>
</gene>
<sequence>MTTLHLERPMFLPGSAQSSGTYNEAKVSESLGTIQGVEHSPSSSRTLNSERRGKSRHRKDDNRKHIEAGAQALTVATFLAEGEAAAYADRCATHPGSRNDLWCETCGAAICSHCVSPATGSHRAHAAVKLAAAYDDAFEAIEALQLHLVGNLGETRQRNALLDEASAALAEEFSAALAAVDLQAQQGAGRVEAARARAEGELVRLSDECMGWRRGLEGALGAVQRMVEELAPAQAVAERPRIERMLRAAAAARPSDWDDELPQPRIADQAAPGWQYSTLHVTCVAELGRRRGHVHVVGDAFAAHGAVWQARVSRSRTSVGEPSLALAIACVEGPSAKRAFRVSASVAAAGIALTHAGEWAQGSEHVFSLCLLEAIAPALDGDGGLRVRVGVQPESYRELALAQEARIDDLEGRLRAVQAELAAAKADATSLSAEPTARRRRSEARGWATSPRAPPVPQIPLPAPPAAGDEGTQHRRAASLTAKLRRQPPIPFPISAAASEQPSSPPAGSVYSQSSGLSDEKTSVMRRLSGWVRKPRAPRPEPPGDDVGGDWTFLDRTLSPGFEQLAASAEPLRPLASSASASPLSLRIGRRPLSLWPSRGLINVSPPLVP</sequence>
<keyword evidence="2" id="KW-1185">Reference proteome</keyword>
<comment type="caution">
    <text evidence="1">The sequence shown here is derived from an EMBL/GenBank/DDBJ whole genome shotgun (WGS) entry which is preliminary data.</text>
</comment>
<name>A0ACC1K9U3_9FUNG</name>